<sequence length="599" mass="68346">MKKLKNFQPGNFYIFICIVLAVLSIFGCTSTEKLINSDWYEVETEHFRIVTNDSPRRVNKLAVDLERFRYFAQRYINFSPDQQKLTIYALSDRRSFEGFTGDGNARRTIGRFQNTSHGSFAVMNLKGNRYLPGNPARQTLFHEYTHFLTYSGSQHNYPYWFSEGIAEVFSTVEFGENKEFSVGKIPVDRAISLHRADEMPLEKLLTAVPGSLKSKEVEALYASGWMLTHWLIFDSERNKALGKYLEAYNTGADPVSSFSTALGLPLDVLNNKYKELPKKEFNYFEGELVIDNESESLSTRPLNNSQAIAEIAHFMAITGQGTEALEKFITYAEKKQFSSPELKSSLVIAAIEEEDFSRAREILASIPEKYHREVWYLEASTKAALSTQLARSEDIDPAKFKNIRDHYVELINSNGDVPAYWYELAITMQVLGYPRQKYTEMLEQAYLRAPRDPDIAWWYAHELYLNRDRELFSLVTQPLLMQATNQESRVNLQSMAKEIEQAEGTSADWLANSSGLGQLLSQYRKLSGSKALAIALDYRGAFVAGYMEQSTNQSEANQIALQACEEQRIKYQVRDRCELYAEGELLVDPSKAATLFSAK</sequence>
<dbReference type="Proteomes" id="UP001139028">
    <property type="component" value="Unassembled WGS sequence"/>
</dbReference>
<keyword evidence="1" id="KW-1133">Transmembrane helix</keyword>
<organism evidence="2 3">
    <name type="scientific">Microbulbifer okhotskensis</name>
    <dbReference type="NCBI Taxonomy" id="2926617"/>
    <lineage>
        <taxon>Bacteria</taxon>
        <taxon>Pseudomonadati</taxon>
        <taxon>Pseudomonadota</taxon>
        <taxon>Gammaproteobacteria</taxon>
        <taxon>Cellvibrionales</taxon>
        <taxon>Microbulbiferaceae</taxon>
        <taxon>Microbulbifer</taxon>
    </lineage>
</organism>
<dbReference type="AlphaFoldDB" id="A0A9X2EMC1"/>
<dbReference type="EMBL" id="JALBWM010000041">
    <property type="protein sequence ID" value="MCO1334897.1"/>
    <property type="molecule type" value="Genomic_DNA"/>
</dbReference>
<dbReference type="RefSeq" id="WP_252466638.1">
    <property type="nucleotide sequence ID" value="NZ_JALBWM010000041.1"/>
</dbReference>
<proteinExistence type="predicted"/>
<comment type="caution">
    <text evidence="2">The sequence shown here is derived from an EMBL/GenBank/DDBJ whole genome shotgun (WGS) entry which is preliminary data.</text>
</comment>
<dbReference type="PROSITE" id="PS51257">
    <property type="entry name" value="PROKAR_LIPOPROTEIN"/>
    <property type="match status" value="1"/>
</dbReference>
<reference evidence="2" key="1">
    <citation type="journal article" date="2022" name="Arch. Microbiol.">
        <title>Microbulbifer okhotskensis sp. nov., isolated from a deep bottom sediment of the Okhotsk Sea.</title>
        <authorList>
            <person name="Romanenko L."/>
            <person name="Kurilenko V."/>
            <person name="Otstavnykh N."/>
            <person name="Velansky P."/>
            <person name="Isaeva M."/>
            <person name="Mikhailov V."/>
        </authorList>
    </citation>
    <scope>NUCLEOTIDE SEQUENCE</scope>
    <source>
        <strain evidence="2">OS29</strain>
    </source>
</reference>
<accession>A0A9X2EMC1</accession>
<protein>
    <submittedName>
        <fullName evidence="2">DUF1570 domain-containing protein</fullName>
    </submittedName>
</protein>
<keyword evidence="1" id="KW-0812">Transmembrane</keyword>
<feature type="transmembrane region" description="Helical" evidence="1">
    <location>
        <begin position="12"/>
        <end position="27"/>
    </location>
</feature>
<evidence type="ECO:0000313" key="3">
    <source>
        <dbReference type="Proteomes" id="UP001139028"/>
    </source>
</evidence>
<name>A0A9X2EMC1_9GAMM</name>
<evidence type="ECO:0000313" key="2">
    <source>
        <dbReference type="EMBL" id="MCO1334897.1"/>
    </source>
</evidence>
<evidence type="ECO:0000256" key="1">
    <source>
        <dbReference type="SAM" id="Phobius"/>
    </source>
</evidence>
<keyword evidence="3" id="KW-1185">Reference proteome</keyword>
<keyword evidence="1" id="KW-0472">Membrane</keyword>
<gene>
    <name evidence="2" type="ORF">MO867_11150</name>
</gene>